<evidence type="ECO:0000313" key="2">
    <source>
        <dbReference type="EMBL" id="CAD8201331.1"/>
    </source>
</evidence>
<dbReference type="AlphaFoldDB" id="A0A8S1XJJ8"/>
<proteinExistence type="predicted"/>
<dbReference type="Proteomes" id="UP000683925">
    <property type="component" value="Unassembled WGS sequence"/>
</dbReference>
<dbReference type="InterPro" id="IPR006073">
    <property type="entry name" value="GTP-bd"/>
</dbReference>
<reference evidence="2" key="1">
    <citation type="submission" date="2021-01" db="EMBL/GenBank/DDBJ databases">
        <authorList>
            <consortium name="Genoscope - CEA"/>
            <person name="William W."/>
        </authorList>
    </citation>
    <scope>NUCLEOTIDE SEQUENCE</scope>
</reference>
<protein>
    <recommendedName>
        <fullName evidence="1">G domain-containing protein</fullName>
    </recommendedName>
</protein>
<evidence type="ECO:0000259" key="1">
    <source>
        <dbReference type="Pfam" id="PF01926"/>
    </source>
</evidence>
<evidence type="ECO:0000313" key="3">
    <source>
        <dbReference type="Proteomes" id="UP000683925"/>
    </source>
</evidence>
<accession>A0A8S1XJJ8</accession>
<dbReference type="OMA" id="TVIVTCW"/>
<dbReference type="EMBL" id="CAJJDP010000124">
    <property type="protein sequence ID" value="CAD8201331.1"/>
    <property type="molecule type" value="Genomic_DNA"/>
</dbReference>
<feature type="domain" description="G" evidence="1">
    <location>
        <begin position="3"/>
        <end position="101"/>
    </location>
</feature>
<name>A0A8S1XJJ8_PAROT</name>
<gene>
    <name evidence="2" type="ORF">POCTA_138.1.T1240039</name>
</gene>
<sequence length="478" mass="54713">MSIVLLGQIGSGKTTLYNKITLSQEKTKAGGNSVTLNVFMKKSSFGSGFKVLDTPGFGSDSQKIDHIAGVLSALSEGPVNRIAIIVKFARTDVIIEDVKKIIPALMNYRHLMTVIVTCWDYCDKSDEATYKNDIQAKLAKYKINSTMFVGKNDASESICEQIDQIIARSTAENVNLTDAEIFQSFDMEDYDDLEILEIEEKKASLITAYRKFSKIAKEKIEKNNISKGLLTDYLYAITQFAKQHVEDTMKKFENDKFKQIDKLGEVEQLKAFQIHFQLKSTLFFEYEYIVELAQKITHKEKHFSKFVKKCYHCGQIWFKSAGCEGPTYCGRLNDDHTDEFLGREEAPQQFKVAYIKDELIVTQVESAKPQQVVLSEKNKQNLMMDEKIKQSVERVTLGCETFNVGGMGCRKIIEWQQMKPLTDEEMKEILGILDLKLCEKMVEQEKLTKQKTLNQQIQYQNELNEKIKEQKAKLKKAA</sequence>
<dbReference type="GO" id="GO:0005525">
    <property type="term" value="F:GTP binding"/>
    <property type="evidence" value="ECO:0007669"/>
    <property type="project" value="InterPro"/>
</dbReference>
<dbReference type="OrthoDB" id="8954335at2759"/>
<organism evidence="2 3">
    <name type="scientific">Paramecium octaurelia</name>
    <dbReference type="NCBI Taxonomy" id="43137"/>
    <lineage>
        <taxon>Eukaryota</taxon>
        <taxon>Sar</taxon>
        <taxon>Alveolata</taxon>
        <taxon>Ciliophora</taxon>
        <taxon>Intramacronucleata</taxon>
        <taxon>Oligohymenophorea</taxon>
        <taxon>Peniculida</taxon>
        <taxon>Parameciidae</taxon>
        <taxon>Paramecium</taxon>
    </lineage>
</organism>
<dbReference type="Pfam" id="PF01926">
    <property type="entry name" value="MMR_HSR1"/>
    <property type="match status" value="1"/>
</dbReference>
<comment type="caution">
    <text evidence="2">The sequence shown here is derived from an EMBL/GenBank/DDBJ whole genome shotgun (WGS) entry which is preliminary data.</text>
</comment>
<keyword evidence="3" id="KW-1185">Reference proteome</keyword>